<protein>
    <submittedName>
        <fullName evidence="1">11410_t:CDS:1</fullName>
    </submittedName>
</protein>
<accession>A0ACA9LT47</accession>
<feature type="non-terminal residue" evidence="1">
    <location>
        <position position="1"/>
    </location>
</feature>
<proteinExistence type="predicted"/>
<sequence length="86" mass="9549">YGLIGLSLILARVGYERVGGSNCLEGWTSNCSESWASNFSEELNFINALLFLLWNNNHTCLKTLKYGKTSATVYLSNSGCSKQFDK</sequence>
<gene>
    <name evidence="1" type="ORF">SCALOS_LOCUS4976</name>
</gene>
<dbReference type="EMBL" id="CAJVPM010007372">
    <property type="protein sequence ID" value="CAG8544948.1"/>
    <property type="molecule type" value="Genomic_DNA"/>
</dbReference>
<keyword evidence="2" id="KW-1185">Reference proteome</keyword>
<dbReference type="Proteomes" id="UP000789860">
    <property type="component" value="Unassembled WGS sequence"/>
</dbReference>
<comment type="caution">
    <text evidence="1">The sequence shown here is derived from an EMBL/GenBank/DDBJ whole genome shotgun (WGS) entry which is preliminary data.</text>
</comment>
<evidence type="ECO:0000313" key="1">
    <source>
        <dbReference type="EMBL" id="CAG8544948.1"/>
    </source>
</evidence>
<evidence type="ECO:0000313" key="2">
    <source>
        <dbReference type="Proteomes" id="UP000789860"/>
    </source>
</evidence>
<organism evidence="1 2">
    <name type="scientific">Scutellospora calospora</name>
    <dbReference type="NCBI Taxonomy" id="85575"/>
    <lineage>
        <taxon>Eukaryota</taxon>
        <taxon>Fungi</taxon>
        <taxon>Fungi incertae sedis</taxon>
        <taxon>Mucoromycota</taxon>
        <taxon>Glomeromycotina</taxon>
        <taxon>Glomeromycetes</taxon>
        <taxon>Diversisporales</taxon>
        <taxon>Gigasporaceae</taxon>
        <taxon>Scutellospora</taxon>
    </lineage>
</organism>
<reference evidence="1" key="1">
    <citation type="submission" date="2021-06" db="EMBL/GenBank/DDBJ databases">
        <authorList>
            <person name="Kallberg Y."/>
            <person name="Tangrot J."/>
            <person name="Rosling A."/>
        </authorList>
    </citation>
    <scope>NUCLEOTIDE SEQUENCE</scope>
    <source>
        <strain evidence="1">AU212A</strain>
    </source>
</reference>
<name>A0ACA9LT47_9GLOM</name>